<sequence>MATLFAANPPRTQSGIFTTVQMVKFGFACYCPALLSFCIMETIAAPALS</sequence>
<dbReference type="EMBL" id="CP013236">
    <property type="protein sequence ID" value="AMP13085.1"/>
    <property type="molecule type" value="Genomic_DNA"/>
</dbReference>
<dbReference type="Proteomes" id="UP000074914">
    <property type="component" value="Chromosome"/>
</dbReference>
<reference evidence="1 2" key="1">
    <citation type="submission" date="2015-11" db="EMBL/GenBank/DDBJ databases">
        <title>Exploring the genomic traits of fungus-feeding bacterial genus Collimonas.</title>
        <authorList>
            <person name="Song C."/>
            <person name="Schmidt R."/>
            <person name="de Jager V."/>
            <person name="Krzyzanowska D."/>
            <person name="Jongedijk E."/>
            <person name="Cankar K."/>
            <person name="Beekwilder J."/>
            <person name="van Veen A."/>
            <person name="de Boer W."/>
            <person name="van Veen J.A."/>
            <person name="Garbeva P."/>
        </authorList>
    </citation>
    <scope>NUCLEOTIDE SEQUENCE [LARGE SCALE GENOMIC DNA]</scope>
    <source>
        <strain evidence="1 2">Ter291</strain>
    </source>
</reference>
<name>A0ABM5Z237_9BURK</name>
<keyword evidence="2" id="KW-1185">Reference proteome</keyword>
<proteinExistence type="predicted"/>
<protein>
    <submittedName>
        <fullName evidence="1">Uncharacterized protein</fullName>
    </submittedName>
</protein>
<accession>A0ABM5Z237</accession>
<evidence type="ECO:0000313" key="1">
    <source>
        <dbReference type="EMBL" id="AMP13085.1"/>
    </source>
</evidence>
<gene>
    <name evidence="1" type="ORF">CPter291_0806</name>
</gene>
<organism evidence="1 2">
    <name type="scientific">Collimonas pratensis</name>
    <dbReference type="NCBI Taxonomy" id="279113"/>
    <lineage>
        <taxon>Bacteria</taxon>
        <taxon>Pseudomonadati</taxon>
        <taxon>Pseudomonadota</taxon>
        <taxon>Betaproteobacteria</taxon>
        <taxon>Burkholderiales</taxon>
        <taxon>Oxalobacteraceae</taxon>
        <taxon>Collimonas</taxon>
    </lineage>
</organism>
<evidence type="ECO:0000313" key="2">
    <source>
        <dbReference type="Proteomes" id="UP000074914"/>
    </source>
</evidence>